<sequence length="40" mass="4366">MEKAEHPVARKLKNSENPATEHAGTFDKTGMSVTINLPNT</sequence>
<name>A0A0S4KUL6_9BACT</name>
<evidence type="ECO:0000256" key="1">
    <source>
        <dbReference type="SAM" id="MobiDB-lite"/>
    </source>
</evidence>
<dbReference type="Proteomes" id="UP000066284">
    <property type="component" value="Chromosome 1"/>
</dbReference>
<reference evidence="3" key="1">
    <citation type="submission" date="2015-09" db="EMBL/GenBank/DDBJ databases">
        <authorList>
            <person name="Daims H."/>
        </authorList>
    </citation>
    <scope>NUCLEOTIDE SEQUENCE [LARGE SCALE GENOMIC DNA]</scope>
</reference>
<dbReference type="AlphaFoldDB" id="A0A0S4KUL6"/>
<gene>
    <name evidence="2" type="ORF">NITINOP_2033</name>
</gene>
<evidence type="ECO:0000313" key="2">
    <source>
        <dbReference type="EMBL" id="CUQ67005.1"/>
    </source>
</evidence>
<accession>A0A0S4KUL6</accession>
<proteinExistence type="predicted"/>
<feature type="compositionally biased region" description="Polar residues" evidence="1">
    <location>
        <begin position="31"/>
        <end position="40"/>
    </location>
</feature>
<organism evidence="2 3">
    <name type="scientific">Candidatus Nitrospira inopinata</name>
    <dbReference type="NCBI Taxonomy" id="1715989"/>
    <lineage>
        <taxon>Bacteria</taxon>
        <taxon>Pseudomonadati</taxon>
        <taxon>Nitrospirota</taxon>
        <taxon>Nitrospiria</taxon>
        <taxon>Nitrospirales</taxon>
        <taxon>Nitrospiraceae</taxon>
        <taxon>Nitrospira</taxon>
    </lineage>
</organism>
<keyword evidence="3" id="KW-1185">Reference proteome</keyword>
<protein>
    <submittedName>
        <fullName evidence="2">Uncharacterized protein</fullName>
    </submittedName>
</protein>
<feature type="region of interest" description="Disordered" evidence="1">
    <location>
        <begin position="1"/>
        <end position="40"/>
    </location>
</feature>
<dbReference type="KEGG" id="nio:NITINOP_2033"/>
<dbReference type="EMBL" id="LN885086">
    <property type="protein sequence ID" value="CUQ67005.1"/>
    <property type="molecule type" value="Genomic_DNA"/>
</dbReference>
<evidence type="ECO:0000313" key="3">
    <source>
        <dbReference type="Proteomes" id="UP000066284"/>
    </source>
</evidence>